<protein>
    <submittedName>
        <fullName evidence="4">Hexapeptide repeat of succinyl-transferase</fullName>
    </submittedName>
</protein>
<evidence type="ECO:0000256" key="1">
    <source>
        <dbReference type="ARBA" id="ARBA00022679"/>
    </source>
</evidence>
<proteinExistence type="predicted"/>
<dbReference type="EMBL" id="FQVQ01000012">
    <property type="protein sequence ID" value="SHF56697.1"/>
    <property type="molecule type" value="Genomic_DNA"/>
</dbReference>
<keyword evidence="5" id="KW-1185">Reference proteome</keyword>
<dbReference type="InterPro" id="IPR011004">
    <property type="entry name" value="Trimer_LpxA-like_sf"/>
</dbReference>
<dbReference type="Proteomes" id="UP000184147">
    <property type="component" value="Unassembled WGS sequence"/>
</dbReference>
<dbReference type="STRING" id="1124188.SAMN05444377_11287"/>
<dbReference type="Pfam" id="PF00132">
    <property type="entry name" value="Hexapep"/>
    <property type="match status" value="1"/>
</dbReference>
<evidence type="ECO:0000313" key="5">
    <source>
        <dbReference type="Proteomes" id="UP000184147"/>
    </source>
</evidence>
<dbReference type="GO" id="GO:0016746">
    <property type="term" value="F:acyltransferase activity"/>
    <property type="evidence" value="ECO:0007669"/>
    <property type="project" value="UniProtKB-KW"/>
</dbReference>
<name>A0A1M5CQ28_9FLAO</name>
<keyword evidence="3" id="KW-0012">Acyltransferase</keyword>
<sequence>MLSIRIVNVLLLLRLRGNRSQGLFIPQGKCYLGIHPNAQLHVEKGVFFLSKFMRKPEPYVGVLKMGDAATLKVEDDFIIYPGHHIVVMENATLRLGSGYINRNARIHCFQEIVIGKGVAISEHVTLWDTDAHAIVGKESTMTQPIRIGDHVWIGANVTILKGVTIGEGAVIAAGSVVTRSIPPYCLAGGVPAKVIQENIQWK</sequence>
<dbReference type="InterPro" id="IPR018357">
    <property type="entry name" value="Hexapep_transf_CS"/>
</dbReference>
<dbReference type="PANTHER" id="PTHR23416">
    <property type="entry name" value="SIALIC ACID SYNTHASE-RELATED"/>
    <property type="match status" value="1"/>
</dbReference>
<evidence type="ECO:0000256" key="2">
    <source>
        <dbReference type="ARBA" id="ARBA00022737"/>
    </source>
</evidence>
<keyword evidence="2" id="KW-0677">Repeat</keyword>
<gene>
    <name evidence="4" type="ORF">SAMN05444377_11287</name>
</gene>
<organism evidence="4 5">
    <name type="scientific">Flavobacterium fontis</name>
    <dbReference type="NCBI Taxonomy" id="1124188"/>
    <lineage>
        <taxon>Bacteria</taxon>
        <taxon>Pseudomonadati</taxon>
        <taxon>Bacteroidota</taxon>
        <taxon>Flavobacteriia</taxon>
        <taxon>Flavobacteriales</taxon>
        <taxon>Flavobacteriaceae</taxon>
        <taxon>Flavobacterium</taxon>
    </lineage>
</organism>
<reference evidence="4 5" key="1">
    <citation type="submission" date="2016-11" db="EMBL/GenBank/DDBJ databases">
        <authorList>
            <person name="Jaros S."/>
            <person name="Januszkiewicz K."/>
            <person name="Wedrychowicz H."/>
        </authorList>
    </citation>
    <scope>NUCLEOTIDE SEQUENCE [LARGE SCALE GENOMIC DNA]</scope>
    <source>
        <strain evidence="4 5">DSM 25660</strain>
    </source>
</reference>
<dbReference type="InterPro" id="IPR051159">
    <property type="entry name" value="Hexapeptide_acetyltransf"/>
</dbReference>
<evidence type="ECO:0000313" key="4">
    <source>
        <dbReference type="EMBL" id="SHF56697.1"/>
    </source>
</evidence>
<accession>A0A1M5CQ28</accession>
<evidence type="ECO:0000256" key="3">
    <source>
        <dbReference type="ARBA" id="ARBA00023315"/>
    </source>
</evidence>
<dbReference type="AlphaFoldDB" id="A0A1M5CQ28"/>
<dbReference type="PROSITE" id="PS00101">
    <property type="entry name" value="HEXAPEP_TRANSFERASES"/>
    <property type="match status" value="1"/>
</dbReference>
<keyword evidence="1 4" id="KW-0808">Transferase</keyword>
<dbReference type="InterPro" id="IPR001451">
    <property type="entry name" value="Hexapep"/>
</dbReference>
<dbReference type="SUPFAM" id="SSF51161">
    <property type="entry name" value="Trimeric LpxA-like enzymes"/>
    <property type="match status" value="1"/>
</dbReference>
<dbReference type="Gene3D" id="2.160.10.10">
    <property type="entry name" value="Hexapeptide repeat proteins"/>
    <property type="match status" value="1"/>
</dbReference>
<dbReference type="CDD" id="cd04647">
    <property type="entry name" value="LbH_MAT_like"/>
    <property type="match status" value="1"/>
</dbReference>